<dbReference type="Proteomes" id="UP000218598">
    <property type="component" value="Unassembled WGS sequence"/>
</dbReference>
<evidence type="ECO:0000259" key="2">
    <source>
        <dbReference type="PROSITE" id="PS51186"/>
    </source>
</evidence>
<dbReference type="InterPro" id="IPR016181">
    <property type="entry name" value="Acyl_CoA_acyltransferase"/>
</dbReference>
<evidence type="ECO:0000313" key="3">
    <source>
        <dbReference type="EMBL" id="PCC37561.1"/>
    </source>
</evidence>
<dbReference type="PANTHER" id="PTHR43441">
    <property type="entry name" value="RIBOSOMAL-PROTEIN-SERINE ACETYLTRANSFERASE"/>
    <property type="match status" value="1"/>
</dbReference>
<dbReference type="OrthoDB" id="9795188at2"/>
<dbReference type="GO" id="GO:1990189">
    <property type="term" value="F:protein N-terminal-serine acetyltransferase activity"/>
    <property type="evidence" value="ECO:0007669"/>
    <property type="project" value="TreeGrafter"/>
</dbReference>
<dbReference type="InterPro" id="IPR000182">
    <property type="entry name" value="GNAT_dom"/>
</dbReference>
<evidence type="ECO:0000256" key="1">
    <source>
        <dbReference type="SAM" id="MobiDB-lite"/>
    </source>
</evidence>
<dbReference type="Pfam" id="PF13302">
    <property type="entry name" value="Acetyltransf_3"/>
    <property type="match status" value="1"/>
</dbReference>
<dbReference type="PROSITE" id="PS51186">
    <property type="entry name" value="GNAT"/>
    <property type="match status" value="1"/>
</dbReference>
<proteinExistence type="predicted"/>
<name>A0A2A3YE92_9MICO</name>
<dbReference type="GO" id="GO:0005737">
    <property type="term" value="C:cytoplasm"/>
    <property type="evidence" value="ECO:0007669"/>
    <property type="project" value="TreeGrafter"/>
</dbReference>
<dbReference type="SUPFAM" id="SSF55729">
    <property type="entry name" value="Acyl-CoA N-acyltransferases (Nat)"/>
    <property type="match status" value="1"/>
</dbReference>
<dbReference type="InterPro" id="IPR051908">
    <property type="entry name" value="Ribosomal_N-acetyltransferase"/>
</dbReference>
<organism evidence="3 4">
    <name type="scientific">Brachybacterium alimentarium</name>
    <dbReference type="NCBI Taxonomy" id="47845"/>
    <lineage>
        <taxon>Bacteria</taxon>
        <taxon>Bacillati</taxon>
        <taxon>Actinomycetota</taxon>
        <taxon>Actinomycetes</taxon>
        <taxon>Micrococcales</taxon>
        <taxon>Dermabacteraceae</taxon>
        <taxon>Brachybacterium</taxon>
    </lineage>
</organism>
<dbReference type="EMBL" id="NRGR01000068">
    <property type="protein sequence ID" value="PCC37561.1"/>
    <property type="molecule type" value="Genomic_DNA"/>
</dbReference>
<dbReference type="GO" id="GO:0008999">
    <property type="term" value="F:protein-N-terminal-alanine acetyltransferase activity"/>
    <property type="evidence" value="ECO:0007669"/>
    <property type="project" value="TreeGrafter"/>
</dbReference>
<comment type="caution">
    <text evidence="3">The sequence shown here is derived from an EMBL/GenBank/DDBJ whole genome shotgun (WGS) entry which is preliminary data.</text>
</comment>
<accession>A0A2A3YE92</accession>
<protein>
    <recommendedName>
        <fullName evidence="2">N-acetyltransferase domain-containing protein</fullName>
    </recommendedName>
</protein>
<dbReference type="Gene3D" id="3.40.630.30">
    <property type="match status" value="1"/>
</dbReference>
<evidence type="ECO:0000313" key="4">
    <source>
        <dbReference type="Proteomes" id="UP000218598"/>
    </source>
</evidence>
<keyword evidence="4" id="KW-1185">Reference proteome</keyword>
<reference evidence="3 4" key="1">
    <citation type="journal article" date="2017" name="Elife">
        <title>Extensive horizontal gene transfer in cheese-associated bacteria.</title>
        <authorList>
            <person name="Bonham K.S."/>
            <person name="Wolfe B.E."/>
            <person name="Dutton R.J."/>
        </authorList>
    </citation>
    <scope>NUCLEOTIDE SEQUENCE [LARGE SCALE GENOMIC DNA]</scope>
    <source>
        <strain evidence="3 4">341_9</strain>
    </source>
</reference>
<gene>
    <name evidence="3" type="ORF">CIK66_18700</name>
</gene>
<dbReference type="AlphaFoldDB" id="A0A2A3YE92"/>
<feature type="region of interest" description="Disordered" evidence="1">
    <location>
        <begin position="1"/>
        <end position="32"/>
    </location>
</feature>
<feature type="domain" description="N-acetyltransferase" evidence="2">
    <location>
        <begin position="82"/>
        <end position="243"/>
    </location>
</feature>
<sequence length="269" mass="29946">MWGGTPGASQCASPRSSASCEVTPSRKAGRSEVRAVNTRHQQLVRVHMPHHPWRRGASQGRIWSMSIPQTPEYPEVIADDTVVLRPWREDDVDAQLAAWSDPTFRRFSDWAPGNTLEAIERIQEQHSMRAEGHGVAFAVCDSSPSEIVLGEVSINDIDPTNRSASIGYWLAPEARGRGVVTRAVRLATRFAFDRLELNRIELTCGPDNAASAAVATRAGFTFEGKLRSNLLFKGAFRDSLVFSLLKDDDSHLALQEARHYTDHRFPKLQ</sequence>
<feature type="compositionally biased region" description="Polar residues" evidence="1">
    <location>
        <begin position="7"/>
        <end position="22"/>
    </location>
</feature>
<dbReference type="PANTHER" id="PTHR43441:SF2">
    <property type="entry name" value="FAMILY ACETYLTRANSFERASE, PUTATIVE (AFU_ORTHOLOGUE AFUA_7G00850)-RELATED"/>
    <property type="match status" value="1"/>
</dbReference>